<dbReference type="Proteomes" id="UP001432027">
    <property type="component" value="Unassembled WGS sequence"/>
</dbReference>
<keyword evidence="3" id="KW-1185">Reference proteome</keyword>
<accession>A0AAV5TPA2</accession>
<evidence type="ECO:0000313" key="2">
    <source>
        <dbReference type="EMBL" id="GMS96141.1"/>
    </source>
</evidence>
<feature type="region of interest" description="Disordered" evidence="1">
    <location>
        <begin position="154"/>
        <end position="208"/>
    </location>
</feature>
<protein>
    <submittedName>
        <fullName evidence="2">Uncharacterized protein</fullName>
    </submittedName>
</protein>
<feature type="compositionally biased region" description="Basic and acidic residues" evidence="1">
    <location>
        <begin position="178"/>
        <end position="197"/>
    </location>
</feature>
<feature type="non-terminal residue" evidence="2">
    <location>
        <position position="1"/>
    </location>
</feature>
<evidence type="ECO:0000313" key="3">
    <source>
        <dbReference type="Proteomes" id="UP001432027"/>
    </source>
</evidence>
<evidence type="ECO:0000256" key="1">
    <source>
        <dbReference type="SAM" id="MobiDB-lite"/>
    </source>
</evidence>
<dbReference type="AlphaFoldDB" id="A0AAV5TPA2"/>
<feature type="compositionally biased region" description="Low complexity" evidence="1">
    <location>
        <begin position="110"/>
        <end position="120"/>
    </location>
</feature>
<name>A0AAV5TPA2_9BILA</name>
<proteinExistence type="predicted"/>
<feature type="region of interest" description="Disordered" evidence="1">
    <location>
        <begin position="33"/>
        <end position="120"/>
    </location>
</feature>
<sequence length="240" mass="26781">PSQAMMVAMDAKPLGGRSIVTKQFSIPSLARYSDSLDSISDEEGDRRGAIVRSHIKPNKNSDSFAEIRAQRIPQPPHDHTKPAVMKYPDLPSKPIIPNRPEGGSGRKKTYSASGSLSTLSSVSDLVSSSDSYSPSCKIARLSTVNPKIEEIKEESVGRSVKKEVNDKASNPRMISTAPKREIKEETREERKEKDLSRSKMKKARPAEELVRERKMLEAKKEIPNLEVKKEIKEEDIITID</sequence>
<feature type="compositionally biased region" description="Basic and acidic residues" evidence="1">
    <location>
        <begin position="154"/>
        <end position="166"/>
    </location>
</feature>
<comment type="caution">
    <text evidence="2">The sequence shown here is derived from an EMBL/GenBank/DDBJ whole genome shotgun (WGS) entry which is preliminary data.</text>
</comment>
<dbReference type="EMBL" id="BTSX01000004">
    <property type="protein sequence ID" value="GMS96141.1"/>
    <property type="molecule type" value="Genomic_DNA"/>
</dbReference>
<reference evidence="2" key="1">
    <citation type="submission" date="2023-10" db="EMBL/GenBank/DDBJ databases">
        <title>Genome assembly of Pristionchus species.</title>
        <authorList>
            <person name="Yoshida K."/>
            <person name="Sommer R.J."/>
        </authorList>
    </citation>
    <scope>NUCLEOTIDE SEQUENCE</scope>
    <source>
        <strain evidence="2">RS0144</strain>
    </source>
</reference>
<gene>
    <name evidence="2" type="ORF">PENTCL1PPCAC_18316</name>
</gene>
<organism evidence="2 3">
    <name type="scientific">Pristionchus entomophagus</name>
    <dbReference type="NCBI Taxonomy" id="358040"/>
    <lineage>
        <taxon>Eukaryota</taxon>
        <taxon>Metazoa</taxon>
        <taxon>Ecdysozoa</taxon>
        <taxon>Nematoda</taxon>
        <taxon>Chromadorea</taxon>
        <taxon>Rhabditida</taxon>
        <taxon>Rhabditina</taxon>
        <taxon>Diplogasteromorpha</taxon>
        <taxon>Diplogasteroidea</taxon>
        <taxon>Neodiplogasteridae</taxon>
        <taxon>Pristionchus</taxon>
    </lineage>
</organism>